<dbReference type="Proteomes" id="UP000240325">
    <property type="component" value="Segment"/>
</dbReference>
<organism evidence="1">
    <name type="scientific">Bodo saltans virus</name>
    <dbReference type="NCBI Taxonomy" id="2024608"/>
    <lineage>
        <taxon>Viruses</taxon>
        <taxon>Varidnaviria</taxon>
        <taxon>Bamfordvirae</taxon>
        <taxon>Nucleocytoviricota</taxon>
        <taxon>Megaviricetes</taxon>
        <taxon>Imitervirales</taxon>
        <taxon>Mimiviridae</taxon>
        <taxon>Klosneuvirinae</taxon>
        <taxon>Theiavirus</taxon>
        <taxon>Theiavirus salishense</taxon>
    </lineage>
</organism>
<accession>A0A2H4UU91</accession>
<gene>
    <name evidence="1" type="ORF">BMW23_0426</name>
</gene>
<protein>
    <submittedName>
        <fullName evidence="1">Uncharacterized protein</fullName>
    </submittedName>
</protein>
<proteinExistence type="predicted"/>
<evidence type="ECO:0000313" key="2">
    <source>
        <dbReference type="Proteomes" id="UP000240325"/>
    </source>
</evidence>
<name>A0A2H4UU91_9VIRU</name>
<reference evidence="1" key="1">
    <citation type="journal article" date="2017" name="Elife">
        <title>The kinetoplastid-infecting Bodo saltans virus (BsV), a window into the most abundant giant viruses in the sea.</title>
        <authorList>
            <person name="Deeg C.M."/>
            <person name="Chow C.-E.T."/>
            <person name="Suttle C.A."/>
        </authorList>
    </citation>
    <scope>NUCLEOTIDE SEQUENCE</scope>
    <source>
        <strain evidence="1">NG1</strain>
    </source>
</reference>
<dbReference type="EMBL" id="MF782455">
    <property type="protein sequence ID" value="ATZ80478.1"/>
    <property type="molecule type" value="Genomic_DNA"/>
</dbReference>
<sequence length="46" mass="5596">MSTDTIKIPLVYDEFFHHIVSFSNKIMNDTYEIKRYKMILYSVFCI</sequence>
<evidence type="ECO:0000313" key="1">
    <source>
        <dbReference type="EMBL" id="ATZ80478.1"/>
    </source>
</evidence>
<keyword evidence="2" id="KW-1185">Reference proteome</keyword>